<dbReference type="Gene3D" id="3.40.190.150">
    <property type="entry name" value="Bordetella uptake gene, domain 1"/>
    <property type="match status" value="1"/>
</dbReference>
<evidence type="ECO:0000313" key="3">
    <source>
        <dbReference type="EMBL" id="CAB3735034.1"/>
    </source>
</evidence>
<dbReference type="Gene3D" id="3.40.190.10">
    <property type="entry name" value="Periplasmic binding protein-like II"/>
    <property type="match status" value="1"/>
</dbReference>
<dbReference type="PANTHER" id="PTHR42928">
    <property type="entry name" value="TRICARBOXYLATE-BINDING PROTEIN"/>
    <property type="match status" value="1"/>
</dbReference>
<dbReference type="Proteomes" id="UP000494214">
    <property type="component" value="Unassembled WGS sequence"/>
</dbReference>
<sequence length="326" mass="33622">MTIRPLSSAALLGALVLGGTSAAHAKAYPAHPIKLIVGYAPAGSVDTFARIIAPELGRELGQTIVIENVAGAGGIIGVTRAVNAKPDGYTVLMGIVSDVVIAPILQSSAKYTYRDLAAVAPLGTSGVGVVANPNLGVKSFGDLIARAKANPGKLTYGATGVGSLPAIAMESFKLTTGTDITFIPYSSASKIATDVIGGNVDIAVSGLPALLELIKSGRVTGVGVMSRDRDIGNPDLASAGETPELKGMDYYFWTGIFAPSNTPDPIVQTLNAAFSRVMAKPEIQARFKELGVKVSPATSPSAFGQFVASSDAQWQKLIEEAKIPRQ</sequence>
<organism evidence="3 4">
    <name type="scientific">Achromobacter animicus</name>
    <dbReference type="NCBI Taxonomy" id="1389935"/>
    <lineage>
        <taxon>Bacteria</taxon>
        <taxon>Pseudomonadati</taxon>
        <taxon>Pseudomonadota</taxon>
        <taxon>Betaproteobacteria</taxon>
        <taxon>Burkholderiales</taxon>
        <taxon>Alcaligenaceae</taxon>
        <taxon>Achromobacter</taxon>
    </lineage>
</organism>
<dbReference type="PIRSF" id="PIRSF017082">
    <property type="entry name" value="YflP"/>
    <property type="match status" value="1"/>
</dbReference>
<gene>
    <name evidence="3" type="ORF">LMG26690_05166</name>
</gene>
<protein>
    <recommendedName>
        <fullName evidence="5">Tripartite tricarboxylate transporter family receptor</fullName>
    </recommendedName>
</protein>
<dbReference type="InterPro" id="IPR042100">
    <property type="entry name" value="Bug_dom1"/>
</dbReference>
<comment type="similarity">
    <text evidence="1">Belongs to the UPF0065 (bug) family.</text>
</comment>
<evidence type="ECO:0000313" key="4">
    <source>
        <dbReference type="Proteomes" id="UP000494214"/>
    </source>
</evidence>
<proteinExistence type="inferred from homology"/>
<dbReference type="CDD" id="cd07012">
    <property type="entry name" value="PBP2_Bug_TTT"/>
    <property type="match status" value="1"/>
</dbReference>
<dbReference type="InterPro" id="IPR005064">
    <property type="entry name" value="BUG"/>
</dbReference>
<dbReference type="RefSeq" id="WP_175125973.1">
    <property type="nucleotide sequence ID" value="NZ_CADIJM010000021.1"/>
</dbReference>
<evidence type="ECO:0008006" key="5">
    <source>
        <dbReference type="Google" id="ProtNLM"/>
    </source>
</evidence>
<keyword evidence="4" id="KW-1185">Reference proteome</keyword>
<dbReference type="AlphaFoldDB" id="A0A6S7AJZ4"/>
<dbReference type="EMBL" id="CADIJM010000021">
    <property type="protein sequence ID" value="CAB3735034.1"/>
    <property type="molecule type" value="Genomic_DNA"/>
</dbReference>
<accession>A0A6S7AJZ4</accession>
<feature type="chain" id="PRO_5028928530" description="Tripartite tricarboxylate transporter family receptor" evidence="2">
    <location>
        <begin position="26"/>
        <end position="326"/>
    </location>
</feature>
<keyword evidence="2" id="KW-0732">Signal</keyword>
<dbReference type="Pfam" id="PF03401">
    <property type="entry name" value="TctC"/>
    <property type="match status" value="1"/>
</dbReference>
<feature type="signal peptide" evidence="2">
    <location>
        <begin position="1"/>
        <end position="25"/>
    </location>
</feature>
<evidence type="ECO:0000256" key="1">
    <source>
        <dbReference type="ARBA" id="ARBA00006987"/>
    </source>
</evidence>
<reference evidence="3 4" key="1">
    <citation type="submission" date="2020-04" db="EMBL/GenBank/DDBJ databases">
        <authorList>
            <person name="De Canck E."/>
        </authorList>
    </citation>
    <scope>NUCLEOTIDE SEQUENCE [LARGE SCALE GENOMIC DNA]</scope>
    <source>
        <strain evidence="3 4">LMG 26690</strain>
    </source>
</reference>
<dbReference type="PANTHER" id="PTHR42928:SF5">
    <property type="entry name" value="BLR1237 PROTEIN"/>
    <property type="match status" value="1"/>
</dbReference>
<name>A0A6S7AJZ4_9BURK</name>
<evidence type="ECO:0000256" key="2">
    <source>
        <dbReference type="SAM" id="SignalP"/>
    </source>
</evidence>
<dbReference type="SUPFAM" id="SSF53850">
    <property type="entry name" value="Periplasmic binding protein-like II"/>
    <property type="match status" value="1"/>
</dbReference>